<protein>
    <submittedName>
        <fullName evidence="2">Uncharacterized protein</fullName>
    </submittedName>
</protein>
<accession>A0A2J6S6F0</accession>
<dbReference type="Proteomes" id="UP000235786">
    <property type="component" value="Unassembled WGS sequence"/>
</dbReference>
<name>A0A2J6S6F0_HYAVF</name>
<evidence type="ECO:0000313" key="2">
    <source>
        <dbReference type="EMBL" id="PMD46349.1"/>
    </source>
</evidence>
<evidence type="ECO:0000256" key="1">
    <source>
        <dbReference type="SAM" id="MobiDB-lite"/>
    </source>
</evidence>
<dbReference type="AlphaFoldDB" id="A0A2J6S6F0"/>
<reference evidence="2 3" key="1">
    <citation type="submission" date="2016-04" db="EMBL/GenBank/DDBJ databases">
        <title>A degradative enzymes factory behind the ericoid mycorrhizal symbiosis.</title>
        <authorList>
            <consortium name="DOE Joint Genome Institute"/>
            <person name="Martino E."/>
            <person name="Morin E."/>
            <person name="Grelet G."/>
            <person name="Kuo A."/>
            <person name="Kohler A."/>
            <person name="Daghino S."/>
            <person name="Barry K."/>
            <person name="Choi C."/>
            <person name="Cichocki N."/>
            <person name="Clum A."/>
            <person name="Copeland A."/>
            <person name="Hainaut M."/>
            <person name="Haridas S."/>
            <person name="Labutti K."/>
            <person name="Lindquist E."/>
            <person name="Lipzen A."/>
            <person name="Khouja H.-R."/>
            <person name="Murat C."/>
            <person name="Ohm R."/>
            <person name="Olson A."/>
            <person name="Spatafora J."/>
            <person name="Veneault-Fourrey C."/>
            <person name="Henrissat B."/>
            <person name="Grigoriev I."/>
            <person name="Martin F."/>
            <person name="Perotto S."/>
        </authorList>
    </citation>
    <scope>NUCLEOTIDE SEQUENCE [LARGE SCALE GENOMIC DNA]</scope>
    <source>
        <strain evidence="2 3">F</strain>
    </source>
</reference>
<evidence type="ECO:0000313" key="3">
    <source>
        <dbReference type="Proteomes" id="UP000235786"/>
    </source>
</evidence>
<gene>
    <name evidence="2" type="ORF">L207DRAFT_211025</name>
</gene>
<feature type="compositionally biased region" description="Basic and acidic residues" evidence="1">
    <location>
        <begin position="1"/>
        <end position="13"/>
    </location>
</feature>
<proteinExistence type="predicted"/>
<sequence length="222" mass="24636">MRLLGQERHDDARGGLVAGQGCTRPPVSCKPQAAKDTNRSHLRGLRGLRLLRLLRMRGLQVGSSNPPTHRTDQTNALSLHSAPGQVMTRGVASGVASLKSISSVTSAARSCRTLKVRRPLHAFPCLVAARLPVQSSAQWLAPEHCSWARCARPGTRHPSPRPWRFPSFFQATPSLSVIRCGSSFLVPCFTRRSNCFLICFATYPDSMAIECRLRRERRLEKR</sequence>
<organism evidence="2 3">
    <name type="scientific">Hyaloscypha variabilis (strain UAMH 11265 / GT02V1 / F)</name>
    <name type="common">Meliniomyces variabilis</name>
    <dbReference type="NCBI Taxonomy" id="1149755"/>
    <lineage>
        <taxon>Eukaryota</taxon>
        <taxon>Fungi</taxon>
        <taxon>Dikarya</taxon>
        <taxon>Ascomycota</taxon>
        <taxon>Pezizomycotina</taxon>
        <taxon>Leotiomycetes</taxon>
        <taxon>Helotiales</taxon>
        <taxon>Hyaloscyphaceae</taxon>
        <taxon>Hyaloscypha</taxon>
        <taxon>Hyaloscypha variabilis</taxon>
    </lineage>
</organism>
<keyword evidence="3" id="KW-1185">Reference proteome</keyword>
<dbReference type="EMBL" id="KZ613939">
    <property type="protein sequence ID" value="PMD46349.1"/>
    <property type="molecule type" value="Genomic_DNA"/>
</dbReference>
<feature type="region of interest" description="Disordered" evidence="1">
    <location>
        <begin position="1"/>
        <end position="37"/>
    </location>
</feature>